<dbReference type="Gene3D" id="1.10.10.10">
    <property type="entry name" value="Winged helix-like DNA-binding domain superfamily/Winged helix DNA-binding domain"/>
    <property type="match status" value="1"/>
</dbReference>
<evidence type="ECO:0000256" key="2">
    <source>
        <dbReference type="ARBA" id="ARBA00023015"/>
    </source>
</evidence>
<dbReference type="InterPro" id="IPR036390">
    <property type="entry name" value="WH_DNA-bd_sf"/>
</dbReference>
<dbReference type="Pfam" id="PF00250">
    <property type="entry name" value="Forkhead"/>
    <property type="match status" value="1"/>
</dbReference>
<feature type="DNA-binding region" description="Fork-head" evidence="6">
    <location>
        <begin position="144"/>
        <end position="267"/>
    </location>
</feature>
<name>A0A814BAH3_9BILA</name>
<keyword evidence="2" id="KW-0805">Transcription regulation</keyword>
<dbReference type="GO" id="GO:0000987">
    <property type="term" value="F:cis-regulatory region sequence-specific DNA binding"/>
    <property type="evidence" value="ECO:0007669"/>
    <property type="project" value="TreeGrafter"/>
</dbReference>
<evidence type="ECO:0000313" key="10">
    <source>
        <dbReference type="Proteomes" id="UP000663879"/>
    </source>
</evidence>
<comment type="subcellular location">
    <subcellularLocation>
        <location evidence="1 6">Nucleus</location>
    </subcellularLocation>
</comment>
<dbReference type="InterPro" id="IPR047119">
    <property type="entry name" value="FOXN2/3-like"/>
</dbReference>
<feature type="domain" description="Fork-head" evidence="8">
    <location>
        <begin position="144"/>
        <end position="267"/>
    </location>
</feature>
<feature type="region of interest" description="Disordered" evidence="7">
    <location>
        <begin position="114"/>
        <end position="133"/>
    </location>
</feature>
<reference evidence="9" key="1">
    <citation type="submission" date="2021-02" db="EMBL/GenBank/DDBJ databases">
        <authorList>
            <person name="Nowell W R."/>
        </authorList>
    </citation>
    <scope>NUCLEOTIDE SEQUENCE</scope>
    <source>
        <strain evidence="9">Ploen Becks lab</strain>
    </source>
</reference>
<gene>
    <name evidence="9" type="ORF">OXX778_LOCUS12541</name>
</gene>
<dbReference type="Proteomes" id="UP000663879">
    <property type="component" value="Unassembled WGS sequence"/>
</dbReference>
<dbReference type="PANTHER" id="PTHR13962">
    <property type="entry name" value="FORKHEAD BOX PROTEIN N3-LIKE PROTEIN-RELATED"/>
    <property type="match status" value="1"/>
</dbReference>
<evidence type="ECO:0000256" key="6">
    <source>
        <dbReference type="PROSITE-ProRule" id="PRU00089"/>
    </source>
</evidence>
<keyword evidence="5 6" id="KW-0539">Nucleus</keyword>
<proteinExistence type="predicted"/>
<dbReference type="SUPFAM" id="SSF46785">
    <property type="entry name" value="Winged helix' DNA-binding domain"/>
    <property type="match status" value="1"/>
</dbReference>
<keyword evidence="10" id="KW-1185">Reference proteome</keyword>
<dbReference type="InterPro" id="IPR001766">
    <property type="entry name" value="Fork_head_dom"/>
</dbReference>
<dbReference type="SMART" id="SM00339">
    <property type="entry name" value="FH"/>
    <property type="match status" value="1"/>
</dbReference>
<evidence type="ECO:0000256" key="1">
    <source>
        <dbReference type="ARBA" id="ARBA00004123"/>
    </source>
</evidence>
<dbReference type="PANTHER" id="PTHR13962:SF22">
    <property type="entry name" value="FORKHEAD BOX PROTEIN N3-LIKE PROTEIN"/>
    <property type="match status" value="1"/>
</dbReference>
<keyword evidence="3 6" id="KW-0238">DNA-binding</keyword>
<dbReference type="EMBL" id="CAJNOC010002289">
    <property type="protein sequence ID" value="CAF0924065.1"/>
    <property type="molecule type" value="Genomic_DNA"/>
</dbReference>
<comment type="caution">
    <text evidence="9">The sequence shown here is derived from an EMBL/GenBank/DDBJ whole genome shotgun (WGS) entry which is preliminary data.</text>
</comment>
<evidence type="ECO:0000256" key="5">
    <source>
        <dbReference type="ARBA" id="ARBA00023242"/>
    </source>
</evidence>
<dbReference type="AlphaFoldDB" id="A0A814BAH3"/>
<evidence type="ECO:0000256" key="4">
    <source>
        <dbReference type="ARBA" id="ARBA00023163"/>
    </source>
</evidence>
<dbReference type="GO" id="GO:0003700">
    <property type="term" value="F:DNA-binding transcription factor activity"/>
    <property type="evidence" value="ECO:0007669"/>
    <property type="project" value="InterPro"/>
</dbReference>
<feature type="compositionally biased region" description="Low complexity" evidence="7">
    <location>
        <begin position="114"/>
        <end position="123"/>
    </location>
</feature>
<dbReference type="PROSITE" id="PS50039">
    <property type="entry name" value="FORK_HEAD_3"/>
    <property type="match status" value="1"/>
</dbReference>
<keyword evidence="4" id="KW-0804">Transcription</keyword>
<dbReference type="InterPro" id="IPR036388">
    <property type="entry name" value="WH-like_DNA-bd_sf"/>
</dbReference>
<feature type="compositionally biased region" description="Low complexity" evidence="7">
    <location>
        <begin position="96"/>
        <end position="108"/>
    </location>
</feature>
<evidence type="ECO:0000256" key="3">
    <source>
        <dbReference type="ARBA" id="ARBA00023125"/>
    </source>
</evidence>
<dbReference type="GO" id="GO:0005634">
    <property type="term" value="C:nucleus"/>
    <property type="evidence" value="ECO:0007669"/>
    <property type="project" value="UniProtKB-SubCell"/>
</dbReference>
<feature type="compositionally biased region" description="Basic residues" evidence="7">
    <location>
        <begin position="124"/>
        <end position="133"/>
    </location>
</feature>
<protein>
    <recommendedName>
        <fullName evidence="8">Fork-head domain-containing protein</fullName>
    </recommendedName>
</protein>
<dbReference type="PROSITE" id="PS00658">
    <property type="entry name" value="FORK_HEAD_2"/>
    <property type="match status" value="1"/>
</dbReference>
<dbReference type="PRINTS" id="PR00053">
    <property type="entry name" value="FORKHEAD"/>
</dbReference>
<evidence type="ECO:0000259" key="8">
    <source>
        <dbReference type="PROSITE" id="PS50039"/>
    </source>
</evidence>
<evidence type="ECO:0000313" key="9">
    <source>
        <dbReference type="EMBL" id="CAF0924065.1"/>
    </source>
</evidence>
<evidence type="ECO:0000256" key="7">
    <source>
        <dbReference type="SAM" id="MobiDB-lite"/>
    </source>
</evidence>
<organism evidence="9 10">
    <name type="scientific">Brachionus calyciflorus</name>
    <dbReference type="NCBI Taxonomy" id="104777"/>
    <lineage>
        <taxon>Eukaryota</taxon>
        <taxon>Metazoa</taxon>
        <taxon>Spiralia</taxon>
        <taxon>Gnathifera</taxon>
        <taxon>Rotifera</taxon>
        <taxon>Eurotatoria</taxon>
        <taxon>Monogononta</taxon>
        <taxon>Pseudotrocha</taxon>
        <taxon>Ploima</taxon>
        <taxon>Brachionidae</taxon>
        <taxon>Brachionus</taxon>
    </lineage>
</organism>
<feature type="region of interest" description="Disordered" evidence="7">
    <location>
        <begin position="81"/>
        <end position="108"/>
    </location>
</feature>
<sequence length="401" mass="45657">MNLAKSNVINQPKALFLGPIHSIKIPLVRQQSDMESDLTELSWLTNSINILGPKFYNTSISSPKKNINVVHSKTVMRKEAKKNEDSSQVCLKEPESPSSFSSSSSSCSSISPCLSPSDLSNSSRKPKKTSKKNLKLQNDCGLNKPSITLSCLIFMALEESDENCLPVREIYEWIEENFEFYKKSENSGWKSSIRHNLSFSKCFKKMDRNESFFLRQRPGMVNENNNNNGSRKRRAPNSVGTCWKVNEECREYLIQTLKKSTFWKQNSKYYPNLSKLVENFASNDLKTSHSHQENVNTRKKVKIEVNENFLGDYLNDYNSNLLDFVQKQQEKLNDSIKSEKLDLSASSSSLSSVFSNASSDEGSCKRLRIDEDLTDKLSSDLEMEVASTLVDMKRFASMNKN</sequence>
<dbReference type="OrthoDB" id="5954824at2759"/>
<accession>A0A814BAH3</accession>
<dbReference type="InterPro" id="IPR030456">
    <property type="entry name" value="TF_fork_head_CS_2"/>
</dbReference>